<feature type="domain" description="Rv2175c C-terminal" evidence="1">
    <location>
        <begin position="58"/>
        <end position="112"/>
    </location>
</feature>
<gene>
    <name evidence="3" type="ORF">C3B54_11968</name>
</gene>
<accession>A0A2L2BQM8</accession>
<protein>
    <submittedName>
        <fullName evidence="3">DNA-binding protein / target of PknL</fullName>
    </submittedName>
</protein>
<keyword evidence="3" id="KW-0238">DNA-binding</keyword>
<dbReference type="Proteomes" id="UP000243077">
    <property type="component" value="Chromosome"/>
</dbReference>
<feature type="domain" description="DNA-binding protein Rv2175c wHTH" evidence="2">
    <location>
        <begin position="6"/>
        <end position="50"/>
    </location>
</feature>
<dbReference type="OrthoDB" id="3784042at2"/>
<dbReference type="InterPro" id="IPR048576">
    <property type="entry name" value="Rv2175c_wHTH"/>
</dbReference>
<dbReference type="Pfam" id="PF21531">
    <property type="entry name" value="Rv2175c_wHTH"/>
    <property type="match status" value="1"/>
</dbReference>
<reference evidence="3 4" key="1">
    <citation type="submission" date="2018-02" db="EMBL/GenBank/DDBJ databases">
        <title>Complete genome of the streamlined marine actinobacterium Pontimonas salivibrio CL-TW6 adapted to coastal planktonic lifestype.</title>
        <authorList>
            <person name="Cho B.C."/>
            <person name="Hardies S.C."/>
            <person name="Jang G.I."/>
            <person name="Hwang C.Y."/>
        </authorList>
    </citation>
    <scope>NUCLEOTIDE SEQUENCE [LARGE SCALE GENOMIC DNA]</scope>
    <source>
        <strain evidence="3 4">CL-TW6</strain>
    </source>
</reference>
<dbReference type="AlphaFoldDB" id="A0A2L2BQM8"/>
<keyword evidence="4" id="KW-1185">Reference proteome</keyword>
<evidence type="ECO:0000259" key="2">
    <source>
        <dbReference type="Pfam" id="PF21531"/>
    </source>
</evidence>
<organism evidence="3 4">
    <name type="scientific">Pontimonas salivibrio</name>
    <dbReference type="NCBI Taxonomy" id="1159327"/>
    <lineage>
        <taxon>Bacteria</taxon>
        <taxon>Bacillati</taxon>
        <taxon>Actinomycetota</taxon>
        <taxon>Actinomycetes</taxon>
        <taxon>Micrococcales</taxon>
        <taxon>Microbacteriaceae</taxon>
        <taxon>Pontimonas</taxon>
    </lineage>
</organism>
<proteinExistence type="predicted"/>
<evidence type="ECO:0000313" key="3">
    <source>
        <dbReference type="EMBL" id="AVG23937.1"/>
    </source>
</evidence>
<evidence type="ECO:0000259" key="1">
    <source>
        <dbReference type="Pfam" id="PF18367"/>
    </source>
</evidence>
<dbReference type="EMBL" id="CP026923">
    <property type="protein sequence ID" value="AVG23937.1"/>
    <property type="molecule type" value="Genomic_DNA"/>
</dbReference>
<name>A0A2L2BQM8_9MICO</name>
<evidence type="ECO:0000313" key="4">
    <source>
        <dbReference type="Proteomes" id="UP000243077"/>
    </source>
</evidence>
<dbReference type="Pfam" id="PF18367">
    <property type="entry name" value="Rv2175c_C"/>
    <property type="match status" value="1"/>
</dbReference>
<dbReference type="KEGG" id="psai:C3B54_11968"/>
<sequence>MEKSPADEWLTLPQVSEQLDISPSRVRRLIEDRTLLARRHDGQWLIPAVLVHEGEPLNHLAGTATLLIDGGFSEDGALEWLLEDNDLLGVSPAIALSQGRKTEVRRIAQALAL</sequence>
<dbReference type="InterPro" id="IPR041098">
    <property type="entry name" value="Rv2175c_C"/>
</dbReference>
<dbReference type="GO" id="GO:0003677">
    <property type="term" value="F:DNA binding"/>
    <property type="evidence" value="ECO:0007669"/>
    <property type="project" value="UniProtKB-KW"/>
</dbReference>
<dbReference type="RefSeq" id="WP_104913479.1">
    <property type="nucleotide sequence ID" value="NZ_CP026923.1"/>
</dbReference>